<name>A0A1T4LIS1_9ENTE</name>
<evidence type="ECO:0000313" key="2">
    <source>
        <dbReference type="Proteomes" id="UP000190328"/>
    </source>
</evidence>
<keyword evidence="2" id="KW-1185">Reference proteome</keyword>
<organism evidence="1 2">
    <name type="scientific">Pilibacter termitis</name>
    <dbReference type="NCBI Taxonomy" id="263852"/>
    <lineage>
        <taxon>Bacteria</taxon>
        <taxon>Bacillati</taxon>
        <taxon>Bacillota</taxon>
        <taxon>Bacilli</taxon>
        <taxon>Lactobacillales</taxon>
        <taxon>Enterococcaceae</taxon>
        <taxon>Pilibacter</taxon>
    </lineage>
</organism>
<gene>
    <name evidence="1" type="ORF">SAMN02745116_00677</name>
</gene>
<dbReference type="OrthoDB" id="6266415at2"/>
<proteinExistence type="predicted"/>
<protein>
    <submittedName>
        <fullName evidence="1">Uncharacterized protein</fullName>
    </submittedName>
</protein>
<accession>A0A1T4LIS1</accession>
<reference evidence="2" key="1">
    <citation type="submission" date="2017-02" db="EMBL/GenBank/DDBJ databases">
        <authorList>
            <person name="Varghese N."/>
            <person name="Submissions S."/>
        </authorList>
    </citation>
    <scope>NUCLEOTIDE SEQUENCE [LARGE SCALE GENOMIC DNA]</scope>
    <source>
        <strain evidence="2">ATCC BAA-1030</strain>
    </source>
</reference>
<dbReference type="EMBL" id="FUXI01000006">
    <property type="protein sequence ID" value="SJZ54623.1"/>
    <property type="molecule type" value="Genomic_DNA"/>
</dbReference>
<sequence length="265" mass="29815">MSEDKKLEISIPGEWALKKLLGPTSEKIGNDLATLYTAVVTKITTVAKRKTDNINDGKTANLRVVRDIFWNGGFSDDDICAEYFGGILASSRSEDGKDDSGIYYTDIIKSLSSKQLLFHYMIYNSLNKEFLAHNTEINVAKGSELEKKQIYFFGTELYQLGINVPIDAFALNSKDLISNFSFQNEKAYDISGKEIEVYLGYIGPSPLGIQLYSIINNSLDNWINFPNTSFGDFPDIPLVEHYSMSKKELLNKANLNDVKLVEEQK</sequence>
<dbReference type="Proteomes" id="UP000190328">
    <property type="component" value="Unassembled WGS sequence"/>
</dbReference>
<dbReference type="AlphaFoldDB" id="A0A1T4LIS1"/>
<dbReference type="STRING" id="263852.SAMN02745116_00677"/>
<evidence type="ECO:0000313" key="1">
    <source>
        <dbReference type="EMBL" id="SJZ54623.1"/>
    </source>
</evidence>
<dbReference type="RefSeq" id="WP_078806636.1">
    <property type="nucleotide sequence ID" value="NZ_FUXI01000006.1"/>
</dbReference>